<dbReference type="Proteomes" id="UP000011014">
    <property type="component" value="Unassembled WGS sequence"/>
</dbReference>
<feature type="non-terminal residue" evidence="2">
    <location>
        <position position="1"/>
    </location>
</feature>
<feature type="transmembrane region" description="Helical" evidence="1">
    <location>
        <begin position="36"/>
        <end position="57"/>
    </location>
</feature>
<keyword evidence="1" id="KW-0812">Transmembrane</keyword>
<reference evidence="2" key="1">
    <citation type="journal article" date="2010" name="Science">
        <title>Plasticity of animal genome architecture unmasked by rapid evolution of a pelagic tunicate.</title>
        <authorList>
            <person name="Denoeud F."/>
            <person name="Henriet S."/>
            <person name="Mungpakdee S."/>
            <person name="Aury J.M."/>
            <person name="Da Silva C."/>
            <person name="Brinkmann H."/>
            <person name="Mikhaleva J."/>
            <person name="Olsen L.C."/>
            <person name="Jubin C."/>
            <person name="Canestro C."/>
            <person name="Bouquet J.M."/>
            <person name="Danks G."/>
            <person name="Poulain J."/>
            <person name="Campsteijn C."/>
            <person name="Adamski M."/>
            <person name="Cross I."/>
            <person name="Yadetie F."/>
            <person name="Muffato M."/>
            <person name="Louis A."/>
            <person name="Butcher S."/>
            <person name="Tsagkogeorga G."/>
            <person name="Konrad A."/>
            <person name="Singh S."/>
            <person name="Jensen M.F."/>
            <person name="Cong E.H."/>
            <person name="Eikeseth-Otteraa H."/>
            <person name="Noel B."/>
            <person name="Anthouard V."/>
            <person name="Porcel B.M."/>
            <person name="Kachouri-Lafond R."/>
            <person name="Nishino A."/>
            <person name="Ugolini M."/>
            <person name="Chourrout P."/>
            <person name="Nishida H."/>
            <person name="Aasland R."/>
            <person name="Huzurbazar S."/>
            <person name="Westhof E."/>
            <person name="Delsuc F."/>
            <person name="Lehrach H."/>
            <person name="Reinhardt R."/>
            <person name="Weissenbach J."/>
            <person name="Roy S.W."/>
            <person name="Artiguenave F."/>
            <person name="Postlethwait J.H."/>
            <person name="Manak J.R."/>
            <person name="Thompson E.M."/>
            <person name="Jaillon O."/>
            <person name="Du Pasquier L."/>
            <person name="Boudinot P."/>
            <person name="Liberles D.A."/>
            <person name="Volff J.N."/>
            <person name="Philippe H."/>
            <person name="Lenhard B."/>
            <person name="Roest Crollius H."/>
            <person name="Wincker P."/>
            <person name="Chourrout D."/>
        </authorList>
    </citation>
    <scope>NUCLEOTIDE SEQUENCE [LARGE SCALE GENOMIC DNA]</scope>
</reference>
<dbReference type="AlphaFoldDB" id="E4YTE5"/>
<name>E4YTE5_OIKDI</name>
<accession>E4YTE5</accession>
<keyword evidence="1" id="KW-0472">Membrane</keyword>
<feature type="transmembrane region" description="Helical" evidence="1">
    <location>
        <begin position="94"/>
        <end position="118"/>
    </location>
</feature>
<dbReference type="EMBL" id="FN655310">
    <property type="protein sequence ID" value="CBY38734.1"/>
    <property type="molecule type" value="Genomic_DNA"/>
</dbReference>
<organism evidence="2">
    <name type="scientific">Oikopleura dioica</name>
    <name type="common">Tunicate</name>
    <dbReference type="NCBI Taxonomy" id="34765"/>
    <lineage>
        <taxon>Eukaryota</taxon>
        <taxon>Metazoa</taxon>
        <taxon>Chordata</taxon>
        <taxon>Tunicata</taxon>
        <taxon>Appendicularia</taxon>
        <taxon>Copelata</taxon>
        <taxon>Oikopleuridae</taxon>
        <taxon>Oikopleura</taxon>
    </lineage>
</organism>
<feature type="transmembrane region" description="Helical" evidence="1">
    <location>
        <begin position="124"/>
        <end position="144"/>
    </location>
</feature>
<protein>
    <submittedName>
        <fullName evidence="2">Uncharacterized protein</fullName>
    </submittedName>
</protein>
<sequence>SESMPPFESSFETAEVNYQQIETVSSASIKFKSCNFAYSLGVFLFIPCSIALDFVPAAAENSYIFVVLSSSLFLLKVCHLCRLHSGVGKFMESVVIFSSIFVFGIVLLTAALFVAIYFERSELGSISCFVIIAAFVGIVSSAALKTSSLSSKIRIAPLENYLPSLCKTSQRIFTLIIAYYD</sequence>
<evidence type="ECO:0000313" key="2">
    <source>
        <dbReference type="EMBL" id="CBY38734.1"/>
    </source>
</evidence>
<keyword evidence="1" id="KW-1133">Transmembrane helix</keyword>
<evidence type="ECO:0000256" key="1">
    <source>
        <dbReference type="SAM" id="Phobius"/>
    </source>
</evidence>
<proteinExistence type="predicted"/>
<feature type="transmembrane region" description="Helical" evidence="1">
    <location>
        <begin position="63"/>
        <end position="82"/>
    </location>
</feature>
<gene>
    <name evidence="2" type="ORF">GSOID_T00019252001</name>
</gene>